<evidence type="ECO:0000313" key="3">
    <source>
        <dbReference type="Proteomes" id="UP000190027"/>
    </source>
</evidence>
<proteinExistence type="predicted"/>
<dbReference type="OrthoDB" id="5455866at2"/>
<dbReference type="EMBL" id="FUYC01000001">
    <property type="protein sequence ID" value="SKA71199.1"/>
    <property type="molecule type" value="Genomic_DNA"/>
</dbReference>
<reference evidence="2 3" key="1">
    <citation type="submission" date="2017-02" db="EMBL/GenBank/DDBJ databases">
        <authorList>
            <person name="Peterson S.W."/>
        </authorList>
    </citation>
    <scope>NUCLEOTIDE SEQUENCE [LARGE SCALE GENOMIC DNA]</scope>
    <source>
        <strain evidence="2 3">DSM 16080</strain>
    </source>
</reference>
<evidence type="ECO:0000256" key="1">
    <source>
        <dbReference type="SAM" id="MobiDB-lite"/>
    </source>
</evidence>
<feature type="region of interest" description="Disordered" evidence="1">
    <location>
        <begin position="115"/>
        <end position="134"/>
    </location>
</feature>
<gene>
    <name evidence="2" type="ORF">SAMN02745704_00094</name>
</gene>
<dbReference type="Proteomes" id="UP000190027">
    <property type="component" value="Unassembled WGS sequence"/>
</dbReference>
<protein>
    <submittedName>
        <fullName evidence="2">Uncharacterized protein</fullName>
    </submittedName>
</protein>
<feature type="compositionally biased region" description="Acidic residues" evidence="1">
    <location>
        <begin position="121"/>
        <end position="134"/>
    </location>
</feature>
<organism evidence="2 3">
    <name type="scientific">Paucidesulfovibrio gracilis DSM 16080</name>
    <dbReference type="NCBI Taxonomy" id="1121449"/>
    <lineage>
        <taxon>Bacteria</taxon>
        <taxon>Pseudomonadati</taxon>
        <taxon>Thermodesulfobacteriota</taxon>
        <taxon>Desulfovibrionia</taxon>
        <taxon>Desulfovibrionales</taxon>
        <taxon>Desulfovibrionaceae</taxon>
        <taxon>Paucidesulfovibrio</taxon>
    </lineage>
</organism>
<dbReference type="RefSeq" id="WP_078715687.1">
    <property type="nucleotide sequence ID" value="NZ_FUYC01000001.1"/>
</dbReference>
<dbReference type="AlphaFoldDB" id="A0A1T4W231"/>
<keyword evidence="3" id="KW-1185">Reference proteome</keyword>
<name>A0A1T4W231_9BACT</name>
<evidence type="ECO:0000313" key="2">
    <source>
        <dbReference type="EMBL" id="SKA71199.1"/>
    </source>
</evidence>
<sequence length="134" mass="15006">MAKKNESKRRIVESKYDAPLLRQLCEEGADAQTAKKKLGLASLQSLRTHLMRLSVEDNQLRTLPGLYERSNSRVRVTKHGIKITLKKLEAIEGDFQINSEFTIEVDEDNRIILSPVTAAGPDDEEEAPESDGEA</sequence>
<accession>A0A1T4W231</accession>